<dbReference type="AlphaFoldDB" id="A0A3A8ELW4"/>
<sequence>MSIEDLWFSLSFLFIDNDVDYEKTANEISSFSIDIIEFHLFYNVAPACADNIEQTIPIIWNSFDKDELIADIKKTWHHGQESNYVKEKNCS</sequence>
<evidence type="ECO:0000313" key="2">
    <source>
        <dbReference type="EMBL" id="RKG35148.1"/>
    </source>
</evidence>
<organism evidence="2 3">
    <name type="scientific">Acinetobacter guerrae</name>
    <dbReference type="NCBI Taxonomy" id="1843371"/>
    <lineage>
        <taxon>Bacteria</taxon>
        <taxon>Pseudomonadati</taxon>
        <taxon>Pseudomonadota</taxon>
        <taxon>Gammaproteobacteria</taxon>
        <taxon>Moraxellales</taxon>
        <taxon>Moraxellaceae</taxon>
        <taxon>Acinetobacter</taxon>
    </lineage>
</organism>
<comment type="caution">
    <text evidence="2">The sequence shown here is derived from an EMBL/GenBank/DDBJ whole genome shotgun (WGS) entry which is preliminary data.</text>
</comment>
<dbReference type="Pfam" id="PF23296">
    <property type="entry name" value="DUF7079"/>
    <property type="match status" value="1"/>
</dbReference>
<feature type="domain" description="DUF7079" evidence="1">
    <location>
        <begin position="4"/>
        <end position="80"/>
    </location>
</feature>
<proteinExistence type="predicted"/>
<keyword evidence="3" id="KW-1185">Reference proteome</keyword>
<dbReference type="Proteomes" id="UP000269001">
    <property type="component" value="Unassembled WGS sequence"/>
</dbReference>
<accession>A0A3A8ELW4</accession>
<reference evidence="2 3" key="1">
    <citation type="submission" date="2018-09" db="EMBL/GenBank/DDBJ databases">
        <title>The draft genome of Acinetobacter spp. strains.</title>
        <authorList>
            <person name="Qin J."/>
            <person name="Feng Y."/>
            <person name="Zong Z."/>
        </authorList>
    </citation>
    <scope>NUCLEOTIDE SEQUENCE [LARGE SCALE GENOMIC DNA]</scope>
    <source>
        <strain evidence="2 3">WCHAc060096</strain>
    </source>
</reference>
<dbReference type="RefSeq" id="WP_120369435.1">
    <property type="nucleotide sequence ID" value="NZ_RAXU01000004.1"/>
</dbReference>
<dbReference type="EMBL" id="RAXU01000004">
    <property type="protein sequence ID" value="RKG35148.1"/>
    <property type="molecule type" value="Genomic_DNA"/>
</dbReference>
<name>A0A3A8ELW4_9GAMM</name>
<evidence type="ECO:0000259" key="1">
    <source>
        <dbReference type="Pfam" id="PF23296"/>
    </source>
</evidence>
<protein>
    <recommendedName>
        <fullName evidence="1">DUF7079 domain-containing protein</fullName>
    </recommendedName>
</protein>
<evidence type="ECO:0000313" key="3">
    <source>
        <dbReference type="Proteomes" id="UP000269001"/>
    </source>
</evidence>
<gene>
    <name evidence="2" type="ORF">D7V21_05025</name>
</gene>
<dbReference type="InterPro" id="IPR055507">
    <property type="entry name" value="DUF7079"/>
</dbReference>